<reference evidence="2 3" key="1">
    <citation type="journal article" date="2019" name="Int. J. Syst. Evol. Microbiol.">
        <title>The Global Catalogue of Microorganisms (GCM) 10K type strain sequencing project: providing services to taxonomists for standard genome sequencing and annotation.</title>
        <authorList>
            <consortium name="The Broad Institute Genomics Platform"/>
            <consortium name="The Broad Institute Genome Sequencing Center for Infectious Disease"/>
            <person name="Wu L."/>
            <person name="Ma J."/>
        </authorList>
    </citation>
    <scope>NUCLEOTIDE SEQUENCE [LARGE SCALE GENOMIC DNA]</scope>
    <source>
        <strain evidence="2 3">JCM 16112</strain>
    </source>
</reference>
<feature type="compositionally biased region" description="Basic and acidic residues" evidence="1">
    <location>
        <begin position="50"/>
        <end position="91"/>
    </location>
</feature>
<evidence type="ECO:0000313" key="2">
    <source>
        <dbReference type="EMBL" id="GAA0880833.1"/>
    </source>
</evidence>
<dbReference type="Proteomes" id="UP001500469">
    <property type="component" value="Unassembled WGS sequence"/>
</dbReference>
<sequence length="116" mass="13546">MNYSNSISEIHSFGKFVELLVESAANLYASRLRMAVSNAQDNSERQVVPTEKEIAMPKEDEIFPNRQPPQEKEYLPDREQTEIEEPKKEIQDPYFPEESDNFPPEKEQEFPQTDPL</sequence>
<accession>A0ABN1N4L6</accession>
<organism evidence="2 3">
    <name type="scientific">Algoriphagus jejuensis</name>
    <dbReference type="NCBI Taxonomy" id="419934"/>
    <lineage>
        <taxon>Bacteria</taxon>
        <taxon>Pseudomonadati</taxon>
        <taxon>Bacteroidota</taxon>
        <taxon>Cytophagia</taxon>
        <taxon>Cytophagales</taxon>
        <taxon>Cyclobacteriaceae</taxon>
        <taxon>Algoriphagus</taxon>
    </lineage>
</organism>
<comment type="caution">
    <text evidence="2">The sequence shown here is derived from an EMBL/GenBank/DDBJ whole genome shotgun (WGS) entry which is preliminary data.</text>
</comment>
<keyword evidence="3" id="KW-1185">Reference proteome</keyword>
<evidence type="ECO:0000313" key="3">
    <source>
        <dbReference type="Proteomes" id="UP001500469"/>
    </source>
</evidence>
<proteinExistence type="predicted"/>
<protein>
    <submittedName>
        <fullName evidence="2">Uncharacterized protein</fullName>
    </submittedName>
</protein>
<dbReference type="RefSeq" id="WP_343854393.1">
    <property type="nucleotide sequence ID" value="NZ_BAAAFI010000047.1"/>
</dbReference>
<feature type="region of interest" description="Disordered" evidence="1">
    <location>
        <begin position="38"/>
        <end position="116"/>
    </location>
</feature>
<evidence type="ECO:0000256" key="1">
    <source>
        <dbReference type="SAM" id="MobiDB-lite"/>
    </source>
</evidence>
<gene>
    <name evidence="2" type="ORF">GCM10009119_38030</name>
</gene>
<dbReference type="EMBL" id="BAAAFI010000047">
    <property type="protein sequence ID" value="GAA0880833.1"/>
    <property type="molecule type" value="Genomic_DNA"/>
</dbReference>
<name>A0ABN1N4L6_9BACT</name>